<proteinExistence type="predicted"/>
<feature type="signal peptide" evidence="1">
    <location>
        <begin position="1"/>
        <end position="31"/>
    </location>
</feature>
<gene>
    <name evidence="2" type="ORF">AVDCRST_MAG67-3616</name>
</gene>
<sequence length="137" mass="14757">MTLSRIPRVLMPLAVLSCLAASAFGASPASAATTRTCNQSSFSGGYFTQVRATGLSCTSARRVMVAYNSCRIAAGGKRGNCNGKTIRPRIGSRRISFRCSESRPPELQIPTQVNASVTCRRSSGTTKVRFKYQQNLD</sequence>
<accession>A0A6J4TKR5</accession>
<dbReference type="AlphaFoldDB" id="A0A6J4TKR5"/>
<evidence type="ECO:0000256" key="1">
    <source>
        <dbReference type="SAM" id="SignalP"/>
    </source>
</evidence>
<dbReference type="EMBL" id="CADCVQ010000152">
    <property type="protein sequence ID" value="CAA9525188.1"/>
    <property type="molecule type" value="Genomic_DNA"/>
</dbReference>
<evidence type="ECO:0000313" key="2">
    <source>
        <dbReference type="EMBL" id="CAA9525188.1"/>
    </source>
</evidence>
<feature type="chain" id="PRO_5026764893" evidence="1">
    <location>
        <begin position="32"/>
        <end position="137"/>
    </location>
</feature>
<name>A0A6J4TKR5_9ACTN</name>
<protein>
    <submittedName>
        <fullName evidence="2">Uncharacterized protein</fullName>
    </submittedName>
</protein>
<reference evidence="2" key="1">
    <citation type="submission" date="2020-02" db="EMBL/GenBank/DDBJ databases">
        <authorList>
            <person name="Meier V. D."/>
        </authorList>
    </citation>
    <scope>NUCLEOTIDE SEQUENCE</scope>
    <source>
        <strain evidence="2">AVDCRST_MAG67</strain>
    </source>
</reference>
<organism evidence="2">
    <name type="scientific">uncultured Solirubrobacteraceae bacterium</name>
    <dbReference type="NCBI Taxonomy" id="1162706"/>
    <lineage>
        <taxon>Bacteria</taxon>
        <taxon>Bacillati</taxon>
        <taxon>Actinomycetota</taxon>
        <taxon>Thermoleophilia</taxon>
        <taxon>Solirubrobacterales</taxon>
        <taxon>Solirubrobacteraceae</taxon>
        <taxon>environmental samples</taxon>
    </lineage>
</organism>
<keyword evidence="1" id="KW-0732">Signal</keyword>